<dbReference type="AlphaFoldDB" id="A0A061DK05"/>
<dbReference type="SUPFAM" id="SSF53098">
    <property type="entry name" value="Ribonuclease H-like"/>
    <property type="match status" value="1"/>
</dbReference>
<accession>A0A061DK05</accession>
<dbReference type="GO" id="GO:0003676">
    <property type="term" value="F:nucleic acid binding"/>
    <property type="evidence" value="ECO:0007669"/>
    <property type="project" value="InterPro"/>
</dbReference>
<dbReference type="Gene3D" id="3.30.420.10">
    <property type="entry name" value="Ribonuclease H-like superfamily/Ribonuclease H"/>
    <property type="match status" value="1"/>
</dbReference>
<dbReference type="CDD" id="cd06222">
    <property type="entry name" value="RNase_H_like"/>
    <property type="match status" value="1"/>
</dbReference>
<dbReference type="InterPro" id="IPR036397">
    <property type="entry name" value="RNaseH_sf"/>
</dbReference>
<dbReference type="InterPro" id="IPR002156">
    <property type="entry name" value="RNaseH_domain"/>
</dbReference>
<dbReference type="PANTHER" id="PTHR33033:SF69">
    <property type="entry name" value="POLYNUCLEOTIDYL TRANSFERASE, RIBONUCLEASE H FOLD"/>
    <property type="match status" value="1"/>
</dbReference>
<name>A0A061DK05_THECC</name>
<dbReference type="HOGENOM" id="CLU_000680_14_6_1"/>
<proteinExistence type="predicted"/>
<feature type="domain" description="RNase H type-1" evidence="1">
    <location>
        <begin position="41"/>
        <end position="173"/>
    </location>
</feature>
<dbReference type="Gramene" id="EOX92975">
    <property type="protein sequence ID" value="EOX92975"/>
    <property type="gene ID" value="TCM_001832"/>
</dbReference>
<dbReference type="InParanoid" id="A0A061DK05"/>
<dbReference type="OMA" id="NCNVIAR"/>
<dbReference type="EMBL" id="CM001879">
    <property type="protein sequence ID" value="EOX92975.1"/>
    <property type="molecule type" value="Genomic_DNA"/>
</dbReference>
<dbReference type="GO" id="GO:0004523">
    <property type="term" value="F:RNA-DNA hybrid ribonuclease activity"/>
    <property type="evidence" value="ECO:0007669"/>
    <property type="project" value="InterPro"/>
</dbReference>
<dbReference type="Proteomes" id="UP000026915">
    <property type="component" value="Chromosome 1"/>
</dbReference>
<dbReference type="InterPro" id="IPR044730">
    <property type="entry name" value="RNase_H-like_dom_plant"/>
</dbReference>
<evidence type="ECO:0000313" key="3">
    <source>
        <dbReference type="Proteomes" id="UP000026915"/>
    </source>
</evidence>
<dbReference type="Pfam" id="PF13456">
    <property type="entry name" value="RVT_3"/>
    <property type="match status" value="1"/>
</dbReference>
<dbReference type="PANTHER" id="PTHR33033">
    <property type="entry name" value="POLYNUCLEOTIDYL TRANSFERASE, RIBONUCLEASE H-LIKE SUPERFAMILY PROTEIN-RELATED"/>
    <property type="match status" value="1"/>
</dbReference>
<dbReference type="InterPro" id="IPR012337">
    <property type="entry name" value="RNaseH-like_sf"/>
</dbReference>
<evidence type="ECO:0000313" key="2">
    <source>
        <dbReference type="EMBL" id="EOX92975.1"/>
    </source>
</evidence>
<keyword evidence="3" id="KW-1185">Reference proteome</keyword>
<gene>
    <name evidence="2" type="ORF">TCM_001832</name>
</gene>
<evidence type="ECO:0000259" key="1">
    <source>
        <dbReference type="PROSITE" id="PS50879"/>
    </source>
</evidence>
<sequence length="182" mass="20071">MTVGSTKTASQLNFLNFNNCNVIARKITLQVCNVNFRSPPPTGEFKFNVDNSAKGKPGPVGCNGVLRDSNGHVVGLFFCLIGLHDSNIAELMAILKALKLFAASPYTSSPLIIESDSRVALSWVNSVEKRPWDKWSILNELNSLRITLGTVSFKHIFKEGNDFVDSLAKYGVNNNTSFSAWW</sequence>
<protein>
    <recommendedName>
        <fullName evidence="1">RNase H type-1 domain-containing protein</fullName>
    </recommendedName>
</protein>
<reference evidence="2 3" key="1">
    <citation type="journal article" date="2013" name="Genome Biol.">
        <title>The genome sequence of the most widely cultivated cacao type and its use to identify candidate genes regulating pod color.</title>
        <authorList>
            <person name="Motamayor J.C."/>
            <person name="Mockaitis K."/>
            <person name="Schmutz J."/>
            <person name="Haiminen N."/>
            <person name="Iii D.L."/>
            <person name="Cornejo O."/>
            <person name="Findley S.D."/>
            <person name="Zheng P."/>
            <person name="Utro F."/>
            <person name="Royaert S."/>
            <person name="Saski C."/>
            <person name="Jenkins J."/>
            <person name="Podicheti R."/>
            <person name="Zhao M."/>
            <person name="Scheffler B.E."/>
            <person name="Stack J.C."/>
            <person name="Feltus F.A."/>
            <person name="Mustiga G.M."/>
            <person name="Amores F."/>
            <person name="Phillips W."/>
            <person name="Marelli J.P."/>
            <person name="May G.D."/>
            <person name="Shapiro H."/>
            <person name="Ma J."/>
            <person name="Bustamante C.D."/>
            <person name="Schnell R.J."/>
            <person name="Main D."/>
            <person name="Gilbert D."/>
            <person name="Parida L."/>
            <person name="Kuhn D.N."/>
        </authorList>
    </citation>
    <scope>NUCLEOTIDE SEQUENCE [LARGE SCALE GENOMIC DNA]</scope>
    <source>
        <strain evidence="3">cv. Matina 1-6</strain>
    </source>
</reference>
<organism evidence="2 3">
    <name type="scientific">Theobroma cacao</name>
    <name type="common">Cacao</name>
    <name type="synonym">Cocoa</name>
    <dbReference type="NCBI Taxonomy" id="3641"/>
    <lineage>
        <taxon>Eukaryota</taxon>
        <taxon>Viridiplantae</taxon>
        <taxon>Streptophyta</taxon>
        <taxon>Embryophyta</taxon>
        <taxon>Tracheophyta</taxon>
        <taxon>Spermatophyta</taxon>
        <taxon>Magnoliopsida</taxon>
        <taxon>eudicotyledons</taxon>
        <taxon>Gunneridae</taxon>
        <taxon>Pentapetalae</taxon>
        <taxon>rosids</taxon>
        <taxon>malvids</taxon>
        <taxon>Malvales</taxon>
        <taxon>Malvaceae</taxon>
        <taxon>Byttnerioideae</taxon>
        <taxon>Theobroma</taxon>
    </lineage>
</organism>
<dbReference type="eggNOG" id="ENOG502SXNB">
    <property type="taxonomic scope" value="Eukaryota"/>
</dbReference>
<dbReference type="PROSITE" id="PS50879">
    <property type="entry name" value="RNASE_H_1"/>
    <property type="match status" value="1"/>
</dbReference>